<feature type="domain" description="IrrE N-terminal-like" evidence="1">
    <location>
        <begin position="196"/>
        <end position="295"/>
    </location>
</feature>
<dbReference type="Proteomes" id="UP000239469">
    <property type="component" value="Unassembled WGS sequence"/>
</dbReference>
<comment type="caution">
    <text evidence="2">The sequence shown here is derived from an EMBL/GenBank/DDBJ whole genome shotgun (WGS) entry which is preliminary data.</text>
</comment>
<gene>
    <name evidence="2" type="ORF">BUE93_02600</name>
</gene>
<sequence>MDTINISRSMLEWAAVHAGTRLEELAERVAGQRSLERFLNGDLTPRQAEKLAHEANIPFGFLFLDEPPEIETSIPDLRQAPYPTPLTDDFRDTYDDIQNKIQWYQDYKTEHGIPPCDFVNSFDINQTSTSIVASAIKTALGVTNADRSICKTYSEYFSYLSEKAESIGILVFKNGVVRLNNRRQLSVSEFRGFAIADKLVPAVFINGQDAESAWIFTLIHELAHIWIGASGVSDTSVNSEHSINSNIEKFCNQTAADFLTPRQEFIQEWDTRGGEPINELARFFKVSRLVIARRALDFNLITKKTYQEIAAISMQKKKSSGGNFFAMLPVKNSKKLTSAIVSSAMTGRTMLREAGSLLNIKPDSVVALSKRLDQK</sequence>
<dbReference type="InterPro" id="IPR052345">
    <property type="entry name" value="Rad_response_metalloprotease"/>
</dbReference>
<evidence type="ECO:0000313" key="3">
    <source>
        <dbReference type="Proteomes" id="UP000239469"/>
    </source>
</evidence>
<dbReference type="EMBL" id="MTBD01000004">
    <property type="protein sequence ID" value="PRP72385.1"/>
    <property type="molecule type" value="Genomic_DNA"/>
</dbReference>
<dbReference type="AlphaFoldDB" id="A0A2S9X9J1"/>
<dbReference type="PANTHER" id="PTHR43236">
    <property type="entry name" value="ANTITOXIN HIGA1"/>
    <property type="match status" value="1"/>
</dbReference>
<accession>A0A2S9X9J1</accession>
<dbReference type="Gene3D" id="1.10.10.2910">
    <property type="match status" value="1"/>
</dbReference>
<name>A0A2S9X9J1_9NEIS</name>
<dbReference type="InterPro" id="IPR010359">
    <property type="entry name" value="IrrE_HExxH"/>
</dbReference>
<proteinExistence type="predicted"/>
<evidence type="ECO:0000313" key="2">
    <source>
        <dbReference type="EMBL" id="PRP72385.1"/>
    </source>
</evidence>
<dbReference type="PANTHER" id="PTHR43236:SF2">
    <property type="entry name" value="BLL0069 PROTEIN"/>
    <property type="match status" value="1"/>
</dbReference>
<dbReference type="Pfam" id="PF06114">
    <property type="entry name" value="Peptidase_M78"/>
    <property type="match status" value="1"/>
</dbReference>
<reference evidence="2 3" key="1">
    <citation type="submission" date="2017-01" db="EMBL/GenBank/DDBJ databases">
        <title>New insights into the genetic diversity of Chromobacterium isolated from tropical freshwater lake.</title>
        <authorList>
            <person name="Santos A.B."/>
            <person name="Nascimento A.M."/>
            <person name="Da Silva P.C."/>
        </authorList>
    </citation>
    <scope>NUCLEOTIDE SEQUENCE [LARGE SCALE GENOMIC DNA]</scope>
    <source>
        <strain evidence="2 3">56AF</strain>
    </source>
</reference>
<evidence type="ECO:0000259" key="1">
    <source>
        <dbReference type="Pfam" id="PF06114"/>
    </source>
</evidence>
<protein>
    <recommendedName>
        <fullName evidence="1">IrrE N-terminal-like domain-containing protein</fullName>
    </recommendedName>
</protein>
<organism evidence="2 3">
    <name type="scientific">Chromobacterium amazonense</name>
    <dbReference type="NCBI Taxonomy" id="1382803"/>
    <lineage>
        <taxon>Bacteria</taxon>
        <taxon>Pseudomonadati</taxon>
        <taxon>Pseudomonadota</taxon>
        <taxon>Betaproteobacteria</taxon>
        <taxon>Neisseriales</taxon>
        <taxon>Chromobacteriaceae</taxon>
        <taxon>Chromobacterium</taxon>
    </lineage>
</organism>